<dbReference type="Pfam" id="PF00397">
    <property type="entry name" value="WW"/>
    <property type="match status" value="1"/>
</dbReference>
<feature type="compositionally biased region" description="Polar residues" evidence="1">
    <location>
        <begin position="58"/>
        <end position="78"/>
    </location>
</feature>
<evidence type="ECO:0000256" key="1">
    <source>
        <dbReference type="SAM" id="MobiDB-lite"/>
    </source>
</evidence>
<feature type="domain" description="WW" evidence="2">
    <location>
        <begin position="797"/>
        <end position="830"/>
    </location>
</feature>
<dbReference type="PROSITE" id="PS01159">
    <property type="entry name" value="WW_DOMAIN_1"/>
    <property type="match status" value="1"/>
</dbReference>
<feature type="region of interest" description="Disordered" evidence="1">
    <location>
        <begin position="169"/>
        <end position="195"/>
    </location>
</feature>
<gene>
    <name evidence="3" type="ORF">JMN32_06585</name>
</gene>
<dbReference type="Pfam" id="PF13699">
    <property type="entry name" value="eCIS_core"/>
    <property type="match status" value="1"/>
</dbReference>
<sequence length="905" mass="100922">MNDQLTSSKGGNSSVNRLNQNSSSLDSKFGSNLDAKKQFADNVNPVLPVSQLATQQIAAQNQTGENNSSSKQPSNAKNKTGLPDNLKSGIEGLSGYSMDDVKVHYNSHKPAQLQALAYAQGTDIHVGPGQEQHLPHEAWHVVQQKQGRVKPTRQMKSKMDINDDPALEKEADTMGAKAASHSGGADDVGDLNSNSSLTGSVTSFKAVIQPKMGMEVELKVFIDEWGHAIPEKAKFGKYKTLNLDVDESNIGDAQEQAPEGWWNGYVNGKYQYSNGGAWQENEPSPVTYKRYASIIEVVTDPYEVETKSGQQGFMNAVEETGELMDKLDSDKSTRQPAINIPGLVPARDQANVGHDSAEQEATGSVQVTTGLDISQLGAFMEHMIGMAAPTEDQDVEDPTAWDEKRTFHDRQIPFKLKHHSDNVGQVKDMGGGIAPFSTNTDDYITSPFSTPVKVKDSSNRIGLPNEGDRAKFELLASVANGRTITKRLPEVVFGQKLQDGWVENETPDERYKETEGLEDGWIEQDSTDLDARYVLKDVLADGWGEYETEQGKKYYYNSTTEESQWEKPTKQVYVGPDNDVKDEQPYTKFYYNSTTKESKWEKPTKIIYVGPQGDVKGTKPNRKYYSKENEESTWEKPLESLLWRGKLSRLEGLIILMCQYLRMGKVFYILDRDPNTGMPTGGYRKCLDKNMIAIMSRTDLSDIRKKLLSDEEKQFLQVGGALDKIVQLILATTGRTDSKAIRNTPDEQMNPDSSSGNVSCKDFITNIFTKDKDGVTRKFGALESSGGVMGPEKVSKWSKYNTGPDDVDNPNKDYYYDASTQQSQWEAPTDHELNKEGFVMEMRNLIPVVSDNSQRNRFKKDELKKLAVYVGTITAMLNQRDSNEREMMEAYGNEGFRKGMSGFGQ</sequence>
<name>A0A937KBD7_9BACT</name>
<dbReference type="SMART" id="SM00456">
    <property type="entry name" value="WW"/>
    <property type="match status" value="4"/>
</dbReference>
<reference evidence="3" key="1">
    <citation type="submission" date="2021-01" db="EMBL/GenBank/DDBJ databases">
        <title>Fulvivirga kasyanovii gen. nov., sp nov., a novel member of the phylum Bacteroidetes isolated from seawater in a mussel farm.</title>
        <authorList>
            <person name="Zhao L.-H."/>
            <person name="Wang Z.-J."/>
        </authorList>
    </citation>
    <scope>NUCLEOTIDE SEQUENCE</scope>
    <source>
        <strain evidence="3">29W222</strain>
    </source>
</reference>
<dbReference type="Gene3D" id="2.20.70.10">
    <property type="match status" value="1"/>
</dbReference>
<comment type="caution">
    <text evidence="3">The sequence shown here is derived from an EMBL/GenBank/DDBJ whole genome shotgun (WGS) entry which is preliminary data.</text>
</comment>
<evidence type="ECO:0000259" key="2">
    <source>
        <dbReference type="PROSITE" id="PS50020"/>
    </source>
</evidence>
<evidence type="ECO:0000313" key="4">
    <source>
        <dbReference type="Proteomes" id="UP000614216"/>
    </source>
</evidence>
<feature type="region of interest" description="Disordered" evidence="1">
    <location>
        <begin position="1"/>
        <end position="30"/>
    </location>
</feature>
<dbReference type="AlphaFoldDB" id="A0A937KBD7"/>
<organism evidence="3 4">
    <name type="scientific">Fulvivirga marina</name>
    <dbReference type="NCBI Taxonomy" id="2494733"/>
    <lineage>
        <taxon>Bacteria</taxon>
        <taxon>Pseudomonadati</taxon>
        <taxon>Bacteroidota</taxon>
        <taxon>Cytophagia</taxon>
        <taxon>Cytophagales</taxon>
        <taxon>Fulvivirgaceae</taxon>
        <taxon>Fulvivirga</taxon>
    </lineage>
</organism>
<evidence type="ECO:0000313" key="3">
    <source>
        <dbReference type="EMBL" id="MBL6445967.1"/>
    </source>
</evidence>
<dbReference type="PROSITE" id="PS50020">
    <property type="entry name" value="WW_DOMAIN_2"/>
    <property type="match status" value="3"/>
</dbReference>
<feature type="region of interest" description="Disordered" evidence="1">
    <location>
        <begin position="58"/>
        <end position="88"/>
    </location>
</feature>
<keyword evidence="4" id="KW-1185">Reference proteome</keyword>
<dbReference type="InterPro" id="IPR001202">
    <property type="entry name" value="WW_dom"/>
</dbReference>
<dbReference type="RefSeq" id="WP_202855513.1">
    <property type="nucleotide sequence ID" value="NZ_JAEUGD010000020.1"/>
</dbReference>
<dbReference type="InterPro" id="IPR025295">
    <property type="entry name" value="eCIS_core_dom"/>
</dbReference>
<dbReference type="CDD" id="cd00201">
    <property type="entry name" value="WW"/>
    <property type="match status" value="3"/>
</dbReference>
<feature type="domain" description="WW" evidence="2">
    <location>
        <begin position="589"/>
        <end position="605"/>
    </location>
</feature>
<protein>
    <submittedName>
        <fullName evidence="3">DUF4157 domain-containing protein</fullName>
    </submittedName>
</protein>
<proteinExistence type="predicted"/>
<feature type="domain" description="WW" evidence="2">
    <location>
        <begin position="537"/>
        <end position="570"/>
    </location>
</feature>
<dbReference type="Proteomes" id="UP000614216">
    <property type="component" value="Unassembled WGS sequence"/>
</dbReference>
<dbReference type="InterPro" id="IPR036020">
    <property type="entry name" value="WW_dom_sf"/>
</dbReference>
<accession>A0A937KBD7</accession>
<dbReference type="SUPFAM" id="SSF51045">
    <property type="entry name" value="WW domain"/>
    <property type="match status" value="1"/>
</dbReference>
<dbReference type="EMBL" id="JAEUGD010000020">
    <property type="protein sequence ID" value="MBL6445967.1"/>
    <property type="molecule type" value="Genomic_DNA"/>
</dbReference>